<sequence length="574" mass="63259">MDHLSSITAEGPLSPLSFFRDWQGSQLPLDPLHNEIYIPNTQLPRQLDQKERERGSHMNSDDENDTSPERRPYPPLLDMGIGHEWMTSPESVDTDLDDESVLSCSTSSLSPPYPDSDLRHFTDSEDYLDDLNDDDLYLPHAFASLGSNSTTPSPLTDIYHPLDQYPSHYQQLYKSITRTTSPTPPPLTLHEPPLSEPPPHPPPPIPEPSAQTSKEDPPLPTLLTATPTPARSPPSFGSPCEFDFDNGELIPCSPSRRRSTELPSMHDDTSGSDSTNQLSEPQPQRTAWLNLPGAETDDDLIPTELASKNYVPDPTITVPTSQPMHSLLIWGPTSATAFTFPSSCMSDFLPAAVRSPSPEASSIDLDLDPATLAELAPEGESEDAQKLWEMRVRKARSENWEKERCRELEALLRLKLRLDEKRADGASSGVDTDADATTGAMRAASHHSPPRRSSSSSKGRITNMAQLVANMVFHRQQEPSSPKRSHHPAPRSSSIVSSPQPSVAAGVKTHPTPRSPLRQVTLPDELEDEDEDEECLSPLSPLSPLTPFGLCESPLSFLTELDPIRMSDKEHDLS</sequence>
<accession>A0A8H7Y4L1</accession>
<name>A0A8H7Y4L1_PSICU</name>
<feature type="region of interest" description="Disordered" evidence="1">
    <location>
        <begin position="475"/>
        <end position="547"/>
    </location>
</feature>
<feature type="region of interest" description="Disordered" evidence="1">
    <location>
        <begin position="38"/>
        <end position="122"/>
    </location>
</feature>
<feature type="compositionally biased region" description="Basic and acidic residues" evidence="1">
    <location>
        <begin position="258"/>
        <end position="269"/>
    </location>
</feature>
<feature type="compositionally biased region" description="Low complexity" evidence="1">
    <location>
        <begin position="490"/>
        <end position="502"/>
    </location>
</feature>
<feature type="region of interest" description="Disordered" evidence="1">
    <location>
        <begin position="142"/>
        <end position="284"/>
    </location>
</feature>
<feature type="compositionally biased region" description="Low complexity" evidence="1">
    <location>
        <begin position="536"/>
        <end position="545"/>
    </location>
</feature>
<dbReference type="EMBL" id="JAFIQS010000003">
    <property type="protein sequence ID" value="KAG5170849.1"/>
    <property type="molecule type" value="Genomic_DNA"/>
</dbReference>
<evidence type="ECO:0000313" key="2">
    <source>
        <dbReference type="EMBL" id="KAG5170849.1"/>
    </source>
</evidence>
<feature type="compositionally biased region" description="Polar residues" evidence="1">
    <location>
        <begin position="271"/>
        <end position="284"/>
    </location>
</feature>
<feature type="region of interest" description="Disordered" evidence="1">
    <location>
        <begin position="423"/>
        <end position="459"/>
    </location>
</feature>
<protein>
    <submittedName>
        <fullName evidence="2">Uncharacterized protein</fullName>
    </submittedName>
</protein>
<comment type="caution">
    <text evidence="2">The sequence shown here is derived from an EMBL/GenBank/DDBJ whole genome shotgun (WGS) entry which is preliminary data.</text>
</comment>
<organism evidence="2">
    <name type="scientific">Psilocybe cubensis</name>
    <name type="common">Psychedelic mushroom</name>
    <name type="synonym">Stropharia cubensis</name>
    <dbReference type="NCBI Taxonomy" id="181762"/>
    <lineage>
        <taxon>Eukaryota</taxon>
        <taxon>Fungi</taxon>
        <taxon>Dikarya</taxon>
        <taxon>Basidiomycota</taxon>
        <taxon>Agaricomycotina</taxon>
        <taxon>Agaricomycetes</taxon>
        <taxon>Agaricomycetidae</taxon>
        <taxon>Agaricales</taxon>
        <taxon>Agaricineae</taxon>
        <taxon>Strophariaceae</taxon>
        <taxon>Psilocybe</taxon>
    </lineage>
</organism>
<evidence type="ECO:0000256" key="1">
    <source>
        <dbReference type="SAM" id="MobiDB-lite"/>
    </source>
</evidence>
<feature type="compositionally biased region" description="Polar residues" evidence="1">
    <location>
        <begin position="145"/>
        <end position="154"/>
    </location>
</feature>
<feature type="compositionally biased region" description="Basic and acidic residues" evidence="1">
    <location>
        <begin position="47"/>
        <end position="60"/>
    </location>
</feature>
<feature type="compositionally biased region" description="Polar residues" evidence="1">
    <location>
        <begin position="167"/>
        <end position="179"/>
    </location>
</feature>
<feature type="compositionally biased region" description="Low complexity" evidence="1">
    <location>
        <begin position="101"/>
        <end position="110"/>
    </location>
</feature>
<gene>
    <name evidence="2" type="ORF">JR316_002924</name>
</gene>
<feature type="compositionally biased region" description="Pro residues" evidence="1">
    <location>
        <begin position="194"/>
        <end position="207"/>
    </location>
</feature>
<dbReference type="AlphaFoldDB" id="A0A8H7Y4L1"/>
<dbReference type="OrthoDB" id="3256408at2759"/>
<reference evidence="2" key="1">
    <citation type="submission" date="2021-02" db="EMBL/GenBank/DDBJ databases">
        <title>Psilocybe cubensis genome.</title>
        <authorList>
            <person name="Mckernan K.J."/>
            <person name="Crawford S."/>
            <person name="Trippe A."/>
            <person name="Kane L.T."/>
            <person name="Mclaughlin S."/>
        </authorList>
    </citation>
    <scope>NUCLEOTIDE SEQUENCE [LARGE SCALE GENOMIC DNA]</scope>
    <source>
        <strain evidence="2">MGC-MH-2018</strain>
    </source>
</reference>
<feature type="compositionally biased region" description="Acidic residues" evidence="1">
    <location>
        <begin position="524"/>
        <end position="535"/>
    </location>
</feature>
<feature type="compositionally biased region" description="Low complexity" evidence="1">
    <location>
        <begin position="221"/>
        <end position="235"/>
    </location>
</feature>
<proteinExistence type="predicted"/>